<evidence type="ECO:0000313" key="6">
    <source>
        <dbReference type="Proteomes" id="UP000813444"/>
    </source>
</evidence>
<dbReference type="PROSITE" id="PS52004">
    <property type="entry name" value="KS3_2"/>
    <property type="match status" value="1"/>
</dbReference>
<dbReference type="OrthoDB" id="329835at2759"/>
<dbReference type="Pfam" id="PF16197">
    <property type="entry name" value="KAsynt_C_assoc"/>
    <property type="match status" value="1"/>
</dbReference>
<dbReference type="GO" id="GO:0044550">
    <property type="term" value="P:secondary metabolite biosynthetic process"/>
    <property type="evidence" value="ECO:0007669"/>
    <property type="project" value="TreeGrafter"/>
</dbReference>
<dbReference type="GO" id="GO:0006633">
    <property type="term" value="P:fatty acid biosynthetic process"/>
    <property type="evidence" value="ECO:0007669"/>
    <property type="project" value="InterPro"/>
</dbReference>
<dbReference type="Gene3D" id="3.40.47.10">
    <property type="match status" value="2"/>
</dbReference>
<comment type="caution">
    <text evidence="5">The sequence shown here is derived from an EMBL/GenBank/DDBJ whole genome shotgun (WGS) entry which is preliminary data.</text>
</comment>
<accession>A0A8K0SIX1</accession>
<dbReference type="InterPro" id="IPR020841">
    <property type="entry name" value="PKS_Beta-ketoAc_synthase_dom"/>
</dbReference>
<organism evidence="5 6">
    <name type="scientific">Stachybotrys elegans</name>
    <dbReference type="NCBI Taxonomy" id="80388"/>
    <lineage>
        <taxon>Eukaryota</taxon>
        <taxon>Fungi</taxon>
        <taxon>Dikarya</taxon>
        <taxon>Ascomycota</taxon>
        <taxon>Pezizomycotina</taxon>
        <taxon>Sordariomycetes</taxon>
        <taxon>Hypocreomycetidae</taxon>
        <taxon>Hypocreales</taxon>
        <taxon>Stachybotryaceae</taxon>
        <taxon>Stachybotrys</taxon>
    </lineage>
</organism>
<evidence type="ECO:0000256" key="3">
    <source>
        <dbReference type="ARBA" id="ARBA00022679"/>
    </source>
</evidence>
<evidence type="ECO:0000256" key="1">
    <source>
        <dbReference type="ARBA" id="ARBA00022450"/>
    </source>
</evidence>
<dbReference type="PANTHER" id="PTHR43775:SF18">
    <property type="entry name" value="ENZYME, PUTATIVE (JCVI)-RELATED"/>
    <property type="match status" value="1"/>
</dbReference>
<name>A0A8K0SIX1_9HYPO</name>
<dbReference type="GO" id="GO:0004315">
    <property type="term" value="F:3-oxoacyl-[acyl-carrier-protein] synthase activity"/>
    <property type="evidence" value="ECO:0007669"/>
    <property type="project" value="InterPro"/>
</dbReference>
<keyword evidence="3" id="KW-0808">Transferase</keyword>
<gene>
    <name evidence="5" type="ORF">B0I35DRAFT_454720</name>
</gene>
<dbReference type="PANTHER" id="PTHR43775">
    <property type="entry name" value="FATTY ACID SYNTHASE"/>
    <property type="match status" value="1"/>
</dbReference>
<dbReference type="InterPro" id="IPR014030">
    <property type="entry name" value="Ketoacyl_synth_N"/>
</dbReference>
<keyword evidence="1" id="KW-0596">Phosphopantetheine</keyword>
<evidence type="ECO:0000256" key="2">
    <source>
        <dbReference type="ARBA" id="ARBA00022553"/>
    </source>
</evidence>
<dbReference type="Proteomes" id="UP000813444">
    <property type="component" value="Unassembled WGS sequence"/>
</dbReference>
<evidence type="ECO:0000259" key="4">
    <source>
        <dbReference type="PROSITE" id="PS52004"/>
    </source>
</evidence>
<reference evidence="5" key="1">
    <citation type="journal article" date="2021" name="Nat. Commun.">
        <title>Genetic determinants of endophytism in the Arabidopsis root mycobiome.</title>
        <authorList>
            <person name="Mesny F."/>
            <person name="Miyauchi S."/>
            <person name="Thiergart T."/>
            <person name="Pickel B."/>
            <person name="Atanasova L."/>
            <person name="Karlsson M."/>
            <person name="Huettel B."/>
            <person name="Barry K.W."/>
            <person name="Haridas S."/>
            <person name="Chen C."/>
            <person name="Bauer D."/>
            <person name="Andreopoulos W."/>
            <person name="Pangilinan J."/>
            <person name="LaButti K."/>
            <person name="Riley R."/>
            <person name="Lipzen A."/>
            <person name="Clum A."/>
            <person name="Drula E."/>
            <person name="Henrissat B."/>
            <person name="Kohler A."/>
            <person name="Grigoriev I.V."/>
            <person name="Martin F.M."/>
            <person name="Hacquard S."/>
        </authorList>
    </citation>
    <scope>NUCLEOTIDE SEQUENCE</scope>
    <source>
        <strain evidence="5">MPI-CAGE-CH-0235</strain>
    </source>
</reference>
<dbReference type="GO" id="GO:0004312">
    <property type="term" value="F:fatty acid synthase activity"/>
    <property type="evidence" value="ECO:0007669"/>
    <property type="project" value="TreeGrafter"/>
</dbReference>
<sequence length="285" mass="30726">MFMEDVDPAVFDASFFSINYADASSMDPQQRNLMEVAYECLEIAGIPIEKLSGRRVGCLVGANTVDYYDMTCRDPEDRTESPTMGSNRALLSNRISHFLNVHGPSISLDTACSSTLIALDMACLYLQSGQVDAMLVGGANMYLSPERNQDMGAMRPTASPTGRCHTFDAKADGYVAAEAINAVYLKPQAAAILAAYAKAGISEAEFSDTGFLECHGTGTGVIPGTATFITPNPKIDFARCKVKAPKKSVPWPQHSKRRTSINSFRFGGANAHAVYPITLSIQLSK</sequence>
<protein>
    <submittedName>
        <fullName evidence="5">Beta-ketoacyl synthase</fullName>
    </submittedName>
</protein>
<dbReference type="InterPro" id="IPR032821">
    <property type="entry name" value="PKS_assoc"/>
</dbReference>
<keyword evidence="2" id="KW-0597">Phosphoprotein</keyword>
<dbReference type="EMBL" id="JAGPNK010000023">
    <property type="protein sequence ID" value="KAH7304433.1"/>
    <property type="molecule type" value="Genomic_DNA"/>
</dbReference>
<keyword evidence="6" id="KW-1185">Reference proteome</keyword>
<dbReference type="InterPro" id="IPR016039">
    <property type="entry name" value="Thiolase-like"/>
</dbReference>
<evidence type="ECO:0000313" key="5">
    <source>
        <dbReference type="EMBL" id="KAH7304433.1"/>
    </source>
</evidence>
<feature type="domain" description="Ketosynthase family 3 (KS3)" evidence="4">
    <location>
        <begin position="1"/>
        <end position="285"/>
    </location>
</feature>
<proteinExistence type="predicted"/>
<dbReference type="SMART" id="SM00825">
    <property type="entry name" value="PKS_KS"/>
    <property type="match status" value="1"/>
</dbReference>
<dbReference type="PROSITE" id="PS00606">
    <property type="entry name" value="KS3_1"/>
    <property type="match status" value="1"/>
</dbReference>
<dbReference type="AlphaFoldDB" id="A0A8K0SIX1"/>
<dbReference type="SUPFAM" id="SSF53901">
    <property type="entry name" value="Thiolase-like"/>
    <property type="match status" value="2"/>
</dbReference>
<dbReference type="CDD" id="cd00833">
    <property type="entry name" value="PKS"/>
    <property type="match status" value="1"/>
</dbReference>
<dbReference type="InterPro" id="IPR018201">
    <property type="entry name" value="Ketoacyl_synth_AS"/>
</dbReference>
<dbReference type="Pfam" id="PF00109">
    <property type="entry name" value="ketoacyl-synt"/>
    <property type="match status" value="1"/>
</dbReference>
<dbReference type="InterPro" id="IPR050091">
    <property type="entry name" value="PKS_NRPS_Biosynth_Enz"/>
</dbReference>